<dbReference type="GO" id="GO:0016020">
    <property type="term" value="C:membrane"/>
    <property type="evidence" value="ECO:0007669"/>
    <property type="project" value="UniProtKB-SubCell"/>
</dbReference>
<evidence type="ECO:0000313" key="6">
    <source>
        <dbReference type="Proteomes" id="UP000327493"/>
    </source>
</evidence>
<keyword evidence="2" id="KW-0597">Phosphoprotein</keyword>
<keyword evidence="3" id="KW-0472">Membrane</keyword>
<comment type="caution">
    <text evidence="5">The sequence shown here is derived from an EMBL/GenBank/DDBJ whole genome shotgun (WGS) entry which is preliminary data.</text>
</comment>
<dbReference type="Proteomes" id="UP000327493">
    <property type="component" value="Chromosome 13"/>
</dbReference>
<dbReference type="PANTHER" id="PTHR28664:SF3">
    <property type="entry name" value="TIGHT JUNCTION-ASSOCIATED PROTEIN 1"/>
    <property type="match status" value="1"/>
</dbReference>
<reference evidence="5 6" key="1">
    <citation type="submission" date="2019-08" db="EMBL/GenBank/DDBJ databases">
        <title>A chromosome-level genome assembly, high-density linkage maps, and genome scans reveal the genomic architecture of hybrid incompatibilities underlying speciation via character displacement in darters (Percidae: Etheostominae).</title>
        <authorList>
            <person name="Moran R.L."/>
            <person name="Catchen J.M."/>
            <person name="Fuller R.C."/>
        </authorList>
    </citation>
    <scope>NUCLEOTIDE SEQUENCE [LARGE SCALE GENOMIC DNA]</scope>
    <source>
        <strain evidence="5">EspeVRDwgs_2016</strain>
        <tissue evidence="5">Muscle</tissue>
    </source>
</reference>
<dbReference type="AlphaFoldDB" id="A0A5J5D144"/>
<gene>
    <name evidence="5" type="ORF">FQN60_001045</name>
</gene>
<feature type="region of interest" description="Disordered" evidence="4">
    <location>
        <begin position="397"/>
        <end position="433"/>
    </location>
</feature>
<dbReference type="InterPro" id="IPR043441">
    <property type="entry name" value="Tjap1/BEGAIN"/>
</dbReference>
<evidence type="ECO:0000256" key="4">
    <source>
        <dbReference type="SAM" id="MobiDB-lite"/>
    </source>
</evidence>
<evidence type="ECO:0000256" key="3">
    <source>
        <dbReference type="ARBA" id="ARBA00023136"/>
    </source>
</evidence>
<accession>A0A5J5D144</accession>
<dbReference type="GO" id="GO:0005802">
    <property type="term" value="C:trans-Golgi network"/>
    <property type="evidence" value="ECO:0007669"/>
    <property type="project" value="TreeGrafter"/>
</dbReference>
<evidence type="ECO:0000313" key="5">
    <source>
        <dbReference type="EMBL" id="KAA8587209.1"/>
    </source>
</evidence>
<feature type="compositionally biased region" description="Basic and acidic residues" evidence="4">
    <location>
        <begin position="424"/>
        <end position="433"/>
    </location>
</feature>
<comment type="subcellular location">
    <subcellularLocation>
        <location evidence="1">Membrane</location>
        <topology evidence="1">Peripheral membrane protein</topology>
    </subcellularLocation>
</comment>
<feature type="region of interest" description="Disordered" evidence="4">
    <location>
        <begin position="32"/>
        <end position="73"/>
    </location>
</feature>
<feature type="compositionally biased region" description="Polar residues" evidence="4">
    <location>
        <begin position="48"/>
        <end position="65"/>
    </location>
</feature>
<name>A0A5J5D144_9PERO</name>
<feature type="region of interest" description="Disordered" evidence="4">
    <location>
        <begin position="228"/>
        <end position="259"/>
    </location>
</feature>
<dbReference type="EMBL" id="VOFY01000013">
    <property type="protein sequence ID" value="KAA8587209.1"/>
    <property type="molecule type" value="Genomic_DNA"/>
</dbReference>
<protein>
    <submittedName>
        <fullName evidence="5">Uncharacterized protein</fullName>
    </submittedName>
</protein>
<evidence type="ECO:0000256" key="2">
    <source>
        <dbReference type="ARBA" id="ARBA00022553"/>
    </source>
</evidence>
<dbReference type="PANTHER" id="PTHR28664">
    <property type="entry name" value="TIGHT JUNCTION-ASSOCIATED PROTEIN 1"/>
    <property type="match status" value="1"/>
</dbReference>
<keyword evidence="6" id="KW-1185">Reference proteome</keyword>
<evidence type="ECO:0000256" key="1">
    <source>
        <dbReference type="ARBA" id="ARBA00004170"/>
    </source>
</evidence>
<sequence length="433" mass="48786">METTTVQTISTTMETTTVQSIYIIMVTNIAQGHSAGSPPSHSKADLPGTNSSPSSQDEEQTSFTGPSPHKEKPHELGRIMLLQEHNEGLHQSLLKTAVRMECLGEEFMNSQKLLETELQMTRVELSNLTERFRRLHDHCSSTQQTNNLLEQKLHSVTQSMEGERERLNWRITALTEQLADAKFAKKVETFNVHKTELHFQSDDVMNQVVLPITPPPAQFMDSHNYENAKAGGQEQPLGSVPEEEESDWSEMGDENPRFILTGSNRGPVWRYREADGDKDSEGEEIIRRHSPRPVQIPHVQFTIHNEKRSDCMTVEGTYRLPTSPTLGSAILIRSASLEEIPLARRHMQEELRGTEAMMDLHHQGHEAIEDLDNEIIHHWRKSNARDVAIGRPIEGRTSEACGPQLGEGQGRAEVHGWTGGIPDEVLKGERTKL</sequence>
<feature type="compositionally biased region" description="Acidic residues" evidence="4">
    <location>
        <begin position="241"/>
        <end position="253"/>
    </location>
</feature>
<proteinExistence type="predicted"/>
<dbReference type="GO" id="GO:0007030">
    <property type="term" value="P:Golgi organization"/>
    <property type="evidence" value="ECO:0007669"/>
    <property type="project" value="TreeGrafter"/>
</dbReference>
<organism evidence="5 6">
    <name type="scientific">Etheostoma spectabile</name>
    <name type="common">orangethroat darter</name>
    <dbReference type="NCBI Taxonomy" id="54343"/>
    <lineage>
        <taxon>Eukaryota</taxon>
        <taxon>Metazoa</taxon>
        <taxon>Chordata</taxon>
        <taxon>Craniata</taxon>
        <taxon>Vertebrata</taxon>
        <taxon>Euteleostomi</taxon>
        <taxon>Actinopterygii</taxon>
        <taxon>Neopterygii</taxon>
        <taxon>Teleostei</taxon>
        <taxon>Neoteleostei</taxon>
        <taxon>Acanthomorphata</taxon>
        <taxon>Eupercaria</taxon>
        <taxon>Perciformes</taxon>
        <taxon>Percoidei</taxon>
        <taxon>Percidae</taxon>
        <taxon>Etheostomatinae</taxon>
        <taxon>Etheostoma</taxon>
    </lineage>
</organism>